<name>A0A1Y1ZH10_9PLEO</name>
<accession>A0A1Y1ZH10</accession>
<dbReference type="EMBL" id="MCFA01000088">
    <property type="protein sequence ID" value="ORY09287.1"/>
    <property type="molecule type" value="Genomic_DNA"/>
</dbReference>
<dbReference type="AlphaFoldDB" id="A0A1Y1ZH10"/>
<protein>
    <submittedName>
        <fullName evidence="2">Uncharacterized protein</fullName>
    </submittedName>
</protein>
<gene>
    <name evidence="2" type="ORF">BCR34DRAFT_374399</name>
</gene>
<feature type="region of interest" description="Disordered" evidence="1">
    <location>
        <begin position="54"/>
        <end position="85"/>
    </location>
</feature>
<keyword evidence="3" id="KW-1185">Reference proteome</keyword>
<sequence>MFMMKVSRNPVVVRNASLPPHNPKERNKPQGLAQAMAIYLPLVAPTSARKSGELKESKFPGAIDHSTVGSEHINSGHGETGISSELPSSSNCVEYQLDKAIKAVTSTKLAKGLCSYMDLPRELRDLVYHYIWTERPMFKISLRRKWYGFVYQGSNPLTSPNMCPFLPNFLLTSKPSAKRPSSSSATDPSCS</sequence>
<proteinExistence type="predicted"/>
<reference evidence="2 3" key="1">
    <citation type="submission" date="2016-07" db="EMBL/GenBank/DDBJ databases">
        <title>Pervasive Adenine N6-methylation of Active Genes in Fungi.</title>
        <authorList>
            <consortium name="DOE Joint Genome Institute"/>
            <person name="Mondo S.J."/>
            <person name="Dannebaum R.O."/>
            <person name="Kuo R.C."/>
            <person name="Labutti K."/>
            <person name="Haridas S."/>
            <person name="Kuo A."/>
            <person name="Salamov A."/>
            <person name="Ahrendt S.R."/>
            <person name="Lipzen A."/>
            <person name="Sullivan W."/>
            <person name="Andreopoulos W.B."/>
            <person name="Clum A."/>
            <person name="Lindquist E."/>
            <person name="Daum C."/>
            <person name="Ramamoorthy G.K."/>
            <person name="Gryganskyi A."/>
            <person name="Culley D."/>
            <person name="Magnuson J.K."/>
            <person name="James T.Y."/>
            <person name="O'Malley M.A."/>
            <person name="Stajich J.E."/>
            <person name="Spatafora J.W."/>
            <person name="Visel A."/>
            <person name="Grigoriev I.V."/>
        </authorList>
    </citation>
    <scope>NUCLEOTIDE SEQUENCE [LARGE SCALE GENOMIC DNA]</scope>
    <source>
        <strain evidence="2 3">CBS 115471</strain>
    </source>
</reference>
<evidence type="ECO:0000313" key="3">
    <source>
        <dbReference type="Proteomes" id="UP000193144"/>
    </source>
</evidence>
<dbReference type="Proteomes" id="UP000193144">
    <property type="component" value="Unassembled WGS sequence"/>
</dbReference>
<organism evidence="2 3">
    <name type="scientific">Clohesyomyces aquaticus</name>
    <dbReference type="NCBI Taxonomy" id="1231657"/>
    <lineage>
        <taxon>Eukaryota</taxon>
        <taxon>Fungi</taxon>
        <taxon>Dikarya</taxon>
        <taxon>Ascomycota</taxon>
        <taxon>Pezizomycotina</taxon>
        <taxon>Dothideomycetes</taxon>
        <taxon>Pleosporomycetidae</taxon>
        <taxon>Pleosporales</taxon>
        <taxon>Lindgomycetaceae</taxon>
        <taxon>Clohesyomyces</taxon>
    </lineage>
</organism>
<evidence type="ECO:0000256" key="1">
    <source>
        <dbReference type="SAM" id="MobiDB-lite"/>
    </source>
</evidence>
<dbReference type="OrthoDB" id="5272396at2759"/>
<comment type="caution">
    <text evidence="2">The sequence shown here is derived from an EMBL/GenBank/DDBJ whole genome shotgun (WGS) entry which is preliminary data.</text>
</comment>
<evidence type="ECO:0000313" key="2">
    <source>
        <dbReference type="EMBL" id="ORY09287.1"/>
    </source>
</evidence>